<evidence type="ECO:0000256" key="2">
    <source>
        <dbReference type="SAM" id="MobiDB-lite"/>
    </source>
</evidence>
<sequence length="153" mass="17015">MASPLYICPETGNDENGDGSEEKPLKTLLKAMVISGSADGDFRVASVKKDQQRIWEPAAKSAIKKNKNKFEADLKKASKAQDAAKALKEKTDAAVEEAKKIKLVMDKSLPEAIKIKVRDAKDNIDKRIKVQGYVHRLRQQGLKESCIFGTSRW</sequence>
<protein>
    <recommendedName>
        <fullName evidence="3">Asparagine--tRNA ligase N-terminal domain-containing protein</fullName>
    </recommendedName>
</protein>
<dbReference type="Proteomes" id="UP000887578">
    <property type="component" value="Unplaced"/>
</dbReference>
<reference evidence="5" key="1">
    <citation type="submission" date="2022-11" db="UniProtKB">
        <authorList>
            <consortium name="WormBaseParasite"/>
        </authorList>
    </citation>
    <scope>IDENTIFICATION</scope>
</reference>
<dbReference type="Gene3D" id="2.40.50.140">
    <property type="entry name" value="Nucleic acid-binding proteins"/>
    <property type="match status" value="1"/>
</dbReference>
<feature type="coiled-coil region" evidence="1">
    <location>
        <begin position="60"/>
        <end position="97"/>
    </location>
</feature>
<evidence type="ECO:0000259" key="3">
    <source>
        <dbReference type="Pfam" id="PF20917"/>
    </source>
</evidence>
<evidence type="ECO:0000313" key="5">
    <source>
        <dbReference type="WBParaSite" id="PDA_v2.g31407.t1"/>
    </source>
</evidence>
<evidence type="ECO:0000256" key="1">
    <source>
        <dbReference type="SAM" id="Coils"/>
    </source>
</evidence>
<dbReference type="InterPro" id="IPR048952">
    <property type="entry name" value="AsnRS_N"/>
</dbReference>
<proteinExistence type="predicted"/>
<dbReference type="Pfam" id="PF20917">
    <property type="entry name" value="AsnRS_N"/>
    <property type="match status" value="1"/>
</dbReference>
<keyword evidence="1" id="KW-0175">Coiled coil</keyword>
<dbReference type="WBParaSite" id="PDA_v2.g31407.t1">
    <property type="protein sequence ID" value="PDA_v2.g31407.t1"/>
    <property type="gene ID" value="PDA_v2.g31407"/>
</dbReference>
<dbReference type="InterPro" id="IPR012340">
    <property type="entry name" value="NA-bd_OB-fold"/>
</dbReference>
<dbReference type="AlphaFoldDB" id="A0A914QHK8"/>
<evidence type="ECO:0000313" key="4">
    <source>
        <dbReference type="Proteomes" id="UP000887578"/>
    </source>
</evidence>
<keyword evidence="4" id="KW-1185">Reference proteome</keyword>
<accession>A0A914QHK8</accession>
<feature type="domain" description="Asparagine--tRNA ligase N-terminal" evidence="3">
    <location>
        <begin position="20"/>
        <end position="110"/>
    </location>
</feature>
<dbReference type="Gene3D" id="3.30.1910.20">
    <property type="entry name" value="asparaginyl-tRNA synthetase, N-terminal domain"/>
    <property type="match status" value="1"/>
</dbReference>
<feature type="region of interest" description="Disordered" evidence="2">
    <location>
        <begin position="1"/>
        <end position="23"/>
    </location>
</feature>
<organism evidence="4 5">
    <name type="scientific">Panagrolaimus davidi</name>
    <dbReference type="NCBI Taxonomy" id="227884"/>
    <lineage>
        <taxon>Eukaryota</taxon>
        <taxon>Metazoa</taxon>
        <taxon>Ecdysozoa</taxon>
        <taxon>Nematoda</taxon>
        <taxon>Chromadorea</taxon>
        <taxon>Rhabditida</taxon>
        <taxon>Tylenchina</taxon>
        <taxon>Panagrolaimomorpha</taxon>
        <taxon>Panagrolaimoidea</taxon>
        <taxon>Panagrolaimidae</taxon>
        <taxon>Panagrolaimus</taxon>
    </lineage>
</organism>
<name>A0A914QHK8_9BILA</name>